<protein>
    <submittedName>
        <fullName evidence="1">Uncharacterized protein</fullName>
    </submittedName>
</protein>
<dbReference type="GeneID" id="54566672"/>
<evidence type="ECO:0000313" key="2">
    <source>
        <dbReference type="Proteomes" id="UP000799537"/>
    </source>
</evidence>
<dbReference type="Proteomes" id="UP000799537">
    <property type="component" value="Unassembled WGS sequence"/>
</dbReference>
<dbReference type="PANTHER" id="PTHR35896:SF3">
    <property type="entry name" value="MAJOR FACILITATOR SUPERFAMILY TRANSPORTER"/>
    <property type="match status" value="1"/>
</dbReference>
<gene>
    <name evidence="1" type="ORF">M409DRAFT_56797</name>
</gene>
<dbReference type="InterPro" id="IPR053008">
    <property type="entry name" value="Phomopsin_biosynth_assoc"/>
</dbReference>
<dbReference type="EMBL" id="ML993605">
    <property type="protein sequence ID" value="KAF2164077.1"/>
    <property type="molecule type" value="Genomic_DNA"/>
</dbReference>
<keyword evidence="2" id="KW-1185">Reference proteome</keyword>
<accession>A0A6A6CA50</accession>
<sequence>MYGWMPPHCQYSEVTDNYSFSKWIWYADENMTKPLTEEDLWQGKELEIWTAQAGYHTEHCLFLWEKSAYAQKRRLPWLDRKSLSFDHAQHCIEQLKDLGEGINPVTMATLGIYECDPTPWRE</sequence>
<reference evidence="1" key="1">
    <citation type="journal article" date="2020" name="Stud. Mycol.">
        <title>101 Dothideomycetes genomes: a test case for predicting lifestyles and emergence of pathogens.</title>
        <authorList>
            <person name="Haridas S."/>
            <person name="Albert R."/>
            <person name="Binder M."/>
            <person name="Bloem J."/>
            <person name="Labutti K."/>
            <person name="Salamov A."/>
            <person name="Andreopoulos B."/>
            <person name="Baker S."/>
            <person name="Barry K."/>
            <person name="Bills G."/>
            <person name="Bluhm B."/>
            <person name="Cannon C."/>
            <person name="Castanera R."/>
            <person name="Culley D."/>
            <person name="Daum C."/>
            <person name="Ezra D."/>
            <person name="Gonzalez J."/>
            <person name="Henrissat B."/>
            <person name="Kuo A."/>
            <person name="Liang C."/>
            <person name="Lipzen A."/>
            <person name="Lutzoni F."/>
            <person name="Magnuson J."/>
            <person name="Mondo S."/>
            <person name="Nolan M."/>
            <person name="Ohm R."/>
            <person name="Pangilinan J."/>
            <person name="Park H.-J."/>
            <person name="Ramirez L."/>
            <person name="Alfaro M."/>
            <person name="Sun H."/>
            <person name="Tritt A."/>
            <person name="Yoshinaga Y."/>
            <person name="Zwiers L.-H."/>
            <person name="Turgeon B."/>
            <person name="Goodwin S."/>
            <person name="Spatafora J."/>
            <person name="Crous P."/>
            <person name="Grigoriev I."/>
        </authorList>
    </citation>
    <scope>NUCLEOTIDE SEQUENCE</scope>
    <source>
        <strain evidence="1">ATCC 36951</strain>
    </source>
</reference>
<dbReference type="OrthoDB" id="3762324at2759"/>
<organism evidence="1 2">
    <name type="scientific">Zasmidium cellare ATCC 36951</name>
    <dbReference type="NCBI Taxonomy" id="1080233"/>
    <lineage>
        <taxon>Eukaryota</taxon>
        <taxon>Fungi</taxon>
        <taxon>Dikarya</taxon>
        <taxon>Ascomycota</taxon>
        <taxon>Pezizomycotina</taxon>
        <taxon>Dothideomycetes</taxon>
        <taxon>Dothideomycetidae</taxon>
        <taxon>Mycosphaerellales</taxon>
        <taxon>Mycosphaerellaceae</taxon>
        <taxon>Zasmidium</taxon>
    </lineage>
</organism>
<evidence type="ECO:0000313" key="1">
    <source>
        <dbReference type="EMBL" id="KAF2164077.1"/>
    </source>
</evidence>
<proteinExistence type="predicted"/>
<dbReference type="RefSeq" id="XP_033664966.1">
    <property type="nucleotide sequence ID" value="XM_033813400.1"/>
</dbReference>
<name>A0A6A6CA50_ZASCE</name>
<dbReference type="AlphaFoldDB" id="A0A6A6CA50"/>
<dbReference type="PANTHER" id="PTHR35896">
    <property type="entry name" value="IG-LIKE DOMAIN-CONTAINING PROTEIN"/>
    <property type="match status" value="1"/>
</dbReference>